<feature type="transmembrane region" description="Helical" evidence="1">
    <location>
        <begin position="91"/>
        <end position="113"/>
    </location>
</feature>
<dbReference type="EMBL" id="JALN02000001">
    <property type="protein sequence ID" value="KDF00923.1"/>
    <property type="molecule type" value="Genomic_DNA"/>
</dbReference>
<evidence type="ECO:0000313" key="2">
    <source>
        <dbReference type="EMBL" id="KDF00923.1"/>
    </source>
</evidence>
<feature type="transmembrane region" description="Helical" evidence="1">
    <location>
        <begin position="119"/>
        <end position="139"/>
    </location>
</feature>
<accession>A0A064CQ28</accession>
<sequence>MSSVAGMTAITTRNHPFSDSTDSLLRFAMRVDATLTGVLGLAFAAMADPLGRLTGLTSAQGYIAGAAFVLCGLVVHALAAAPDLRRVGAGLVAFNVASTVGFIALAETAVLPLTMFGSITALTGGLYTATFAVLQYLGVRRLEAHA</sequence>
<feature type="transmembrane region" description="Helical" evidence="1">
    <location>
        <begin position="59"/>
        <end position="79"/>
    </location>
</feature>
<reference evidence="2" key="1">
    <citation type="submission" date="2014-05" db="EMBL/GenBank/DDBJ databases">
        <title>Genome sequence of Mycobacterium aromaticivorans strain JS19b1T (= DSM 45407T).</title>
        <authorList>
            <person name="Kwak Y."/>
            <person name="Park G.-S."/>
            <person name="Li Q.X."/>
            <person name="Lee S.-E."/>
            <person name="Shin J.-H."/>
        </authorList>
    </citation>
    <scope>NUCLEOTIDE SEQUENCE [LARGE SCALE GENOMIC DNA]</scope>
    <source>
        <strain evidence="2">JS19b1</strain>
    </source>
</reference>
<keyword evidence="3" id="KW-1185">Reference proteome</keyword>
<evidence type="ECO:0000313" key="3">
    <source>
        <dbReference type="Proteomes" id="UP000022835"/>
    </source>
</evidence>
<dbReference type="Proteomes" id="UP000022835">
    <property type="component" value="Unassembled WGS sequence"/>
</dbReference>
<name>A0A064CQ28_9MYCO</name>
<keyword evidence="1" id="KW-1133">Transmembrane helix</keyword>
<comment type="caution">
    <text evidence="2">The sequence shown here is derived from an EMBL/GenBank/DDBJ whole genome shotgun (WGS) entry which is preliminary data.</text>
</comment>
<organism evidence="2 3">
    <name type="scientific">Mycolicibacterium aromaticivorans JS19b1 = JCM 16368</name>
    <dbReference type="NCBI Taxonomy" id="1440774"/>
    <lineage>
        <taxon>Bacteria</taxon>
        <taxon>Bacillati</taxon>
        <taxon>Actinomycetota</taxon>
        <taxon>Actinomycetes</taxon>
        <taxon>Mycobacteriales</taxon>
        <taxon>Mycobacteriaceae</taxon>
        <taxon>Mycolicibacterium</taxon>
    </lineage>
</organism>
<keyword evidence="1" id="KW-0472">Membrane</keyword>
<dbReference type="AlphaFoldDB" id="A0A064CQ28"/>
<evidence type="ECO:0000256" key="1">
    <source>
        <dbReference type="SAM" id="Phobius"/>
    </source>
</evidence>
<gene>
    <name evidence="2" type="ORF">Y900_018785</name>
</gene>
<dbReference type="STRING" id="1440774.Y900_018785"/>
<protein>
    <submittedName>
        <fullName evidence="2">Membrane protein</fullName>
    </submittedName>
</protein>
<keyword evidence="1" id="KW-0812">Transmembrane</keyword>
<dbReference type="eggNOG" id="ENOG5032RR5">
    <property type="taxonomic scope" value="Bacteria"/>
</dbReference>
<proteinExistence type="predicted"/>
<feature type="transmembrane region" description="Helical" evidence="1">
    <location>
        <begin position="27"/>
        <end position="47"/>
    </location>
</feature>